<comment type="caution">
    <text evidence="5">The sequence shown here is derived from an EMBL/GenBank/DDBJ whole genome shotgun (WGS) entry which is preliminary data.</text>
</comment>
<dbReference type="InterPro" id="IPR010819">
    <property type="entry name" value="AGE/CE"/>
</dbReference>
<name>A0A7K1Y6L1_9SPHI</name>
<dbReference type="InterPro" id="IPR008928">
    <property type="entry name" value="6-hairpin_glycosidase_sf"/>
</dbReference>
<dbReference type="GO" id="GO:0047736">
    <property type="term" value="F:cellobiose epimerase activity"/>
    <property type="evidence" value="ECO:0007669"/>
    <property type="project" value="UniProtKB-UniRule"/>
</dbReference>
<evidence type="ECO:0000313" key="6">
    <source>
        <dbReference type="Proteomes" id="UP000466586"/>
    </source>
</evidence>
<dbReference type="SUPFAM" id="SSF48208">
    <property type="entry name" value="Six-hairpin glycosidases"/>
    <property type="match status" value="1"/>
</dbReference>
<comment type="function">
    <text evidence="4">Catalyzes the reversible epimerization of cellobiose to 4-O-beta-D-glucopyranosyl-D-mannose (Glc-Man).</text>
</comment>
<dbReference type="InterPro" id="IPR028584">
    <property type="entry name" value="Cellobiose_2_epim"/>
</dbReference>
<evidence type="ECO:0000256" key="1">
    <source>
        <dbReference type="ARBA" id="ARBA00001470"/>
    </source>
</evidence>
<evidence type="ECO:0000256" key="2">
    <source>
        <dbReference type="ARBA" id="ARBA00008558"/>
    </source>
</evidence>
<keyword evidence="6" id="KW-1185">Reference proteome</keyword>
<dbReference type="Pfam" id="PF07221">
    <property type="entry name" value="GlcNAc_2-epim"/>
    <property type="match status" value="1"/>
</dbReference>
<dbReference type="PANTHER" id="PTHR15108">
    <property type="entry name" value="N-ACYLGLUCOSAMINE-2-EPIMERASE"/>
    <property type="match status" value="1"/>
</dbReference>
<comment type="similarity">
    <text evidence="4">Belongs to the cellobiose 2-epimerase family.</text>
</comment>
<dbReference type="EC" id="5.1.3.11" evidence="4"/>
<organism evidence="5 6">
    <name type="scientific">Hufsiella arboris</name>
    <dbReference type="NCBI Taxonomy" id="2695275"/>
    <lineage>
        <taxon>Bacteria</taxon>
        <taxon>Pseudomonadati</taxon>
        <taxon>Bacteroidota</taxon>
        <taxon>Sphingobacteriia</taxon>
        <taxon>Sphingobacteriales</taxon>
        <taxon>Sphingobacteriaceae</taxon>
        <taxon>Hufsiella</taxon>
    </lineage>
</organism>
<dbReference type="HAMAP" id="MF_00929">
    <property type="entry name" value="Cellobiose_2_epim"/>
    <property type="match status" value="1"/>
</dbReference>
<accession>A0A7K1Y6L1</accession>
<sequence>MSENFAANVSYLKDEFSSELKNILRYWIDNTVDEENGGFYGQIDENNQVIDDAPKGSVLNARILWSFSAAYNLTSNYEYLLFARRSADYFLKNFVDKLYGGVYWSIKANGDPLDAKKQIYALAFAIYGLTEYYKADRNEAVLDTAIELYQTIEKYSFDNERGGYFEAFTRDWRLIDDLRLSEKDANEKKTMNTHLHILEAYTNLFRVWPDLSLKIKIVELLKVFGKHIFNEDYHLNLFFDENWSIKSDIISYGHDIEASWLLLEAAEVLEDEVIIQNFQELSINVAEAAAEGLDKDGSMFYEMDFGSKHLIQEKHWWVQAEAIVGFLNASQISNDDKFFSRFLKVWQFTRNYIIDHKHGEWLWGILPDHSTMPCQDKVGIWKCPYHNSRACIEVIKRLG</sequence>
<evidence type="ECO:0000256" key="3">
    <source>
        <dbReference type="ARBA" id="ARBA00023235"/>
    </source>
</evidence>
<dbReference type="GO" id="GO:0005975">
    <property type="term" value="P:carbohydrate metabolic process"/>
    <property type="evidence" value="ECO:0007669"/>
    <property type="project" value="InterPro"/>
</dbReference>
<evidence type="ECO:0000256" key="4">
    <source>
        <dbReference type="HAMAP-Rule" id="MF_00929"/>
    </source>
</evidence>
<protein>
    <recommendedName>
        <fullName evidence="4">Cellobiose 2-epimerase</fullName>
        <shortName evidence="4">CE</shortName>
        <ecNumber evidence="4">5.1.3.11</ecNumber>
    </recommendedName>
</protein>
<dbReference type="AlphaFoldDB" id="A0A7K1Y6L1"/>
<comment type="similarity">
    <text evidence="2">Belongs to the N-acylglucosamine 2-epimerase family.</text>
</comment>
<dbReference type="RefSeq" id="WP_160843384.1">
    <property type="nucleotide sequence ID" value="NZ_WVHT01000002.1"/>
</dbReference>
<proteinExistence type="inferred from homology"/>
<dbReference type="Gene3D" id="1.50.10.10">
    <property type="match status" value="1"/>
</dbReference>
<dbReference type="Proteomes" id="UP000466586">
    <property type="component" value="Unassembled WGS sequence"/>
</dbReference>
<dbReference type="EMBL" id="WVHT01000002">
    <property type="protein sequence ID" value="MXV50203.1"/>
    <property type="molecule type" value="Genomic_DNA"/>
</dbReference>
<reference evidence="5 6" key="1">
    <citation type="submission" date="2019-11" db="EMBL/GenBank/DDBJ databases">
        <title>Pedobacter sp. HMF7647 Genome sequencing and assembly.</title>
        <authorList>
            <person name="Kang H."/>
            <person name="Kim H."/>
            <person name="Joh K."/>
        </authorList>
    </citation>
    <scope>NUCLEOTIDE SEQUENCE [LARGE SCALE GENOMIC DNA]</scope>
    <source>
        <strain evidence="5 6">HMF7647</strain>
    </source>
</reference>
<evidence type="ECO:0000313" key="5">
    <source>
        <dbReference type="EMBL" id="MXV50203.1"/>
    </source>
</evidence>
<keyword evidence="3 4" id="KW-0413">Isomerase</keyword>
<gene>
    <name evidence="5" type="ORF">GS399_04410</name>
</gene>
<comment type="catalytic activity">
    <reaction evidence="1 4">
        <text>D-cellobiose = beta-D-glucosyl-(1-&gt;4)-D-mannopyranose</text>
        <dbReference type="Rhea" id="RHEA:23384"/>
        <dbReference type="ChEBI" id="CHEBI:17057"/>
        <dbReference type="ChEBI" id="CHEBI:47931"/>
        <dbReference type="EC" id="5.1.3.11"/>
    </reaction>
</comment>
<dbReference type="InterPro" id="IPR012341">
    <property type="entry name" value="6hp_glycosidase-like_sf"/>
</dbReference>